<reference evidence="8" key="1">
    <citation type="submission" date="2021-01" db="EMBL/GenBank/DDBJ databases">
        <title>A chromosome-scale assembly of European eel, Anguilla anguilla.</title>
        <authorList>
            <person name="Henkel C."/>
            <person name="Jong-Raadsen S.A."/>
            <person name="Dufour S."/>
            <person name="Weltzien F.-A."/>
            <person name="Palstra A.P."/>
            <person name="Pelster B."/>
            <person name="Spaink H.P."/>
            <person name="Van Den Thillart G.E."/>
            <person name="Jansen H."/>
            <person name="Zahm M."/>
            <person name="Klopp C."/>
            <person name="Cedric C."/>
            <person name="Louis A."/>
            <person name="Berthelot C."/>
            <person name="Parey E."/>
            <person name="Roest Crollius H."/>
            <person name="Montfort J."/>
            <person name="Robinson-Rechavi M."/>
            <person name="Bucao C."/>
            <person name="Bouchez O."/>
            <person name="Gislard M."/>
            <person name="Lluch J."/>
            <person name="Milhes M."/>
            <person name="Lampietro C."/>
            <person name="Lopez Roques C."/>
            <person name="Donnadieu C."/>
            <person name="Braasch I."/>
            <person name="Desvignes T."/>
            <person name="Postlethwait J."/>
            <person name="Bobe J."/>
            <person name="Guiguen Y."/>
            <person name="Dirks R."/>
        </authorList>
    </citation>
    <scope>NUCLEOTIDE SEQUENCE</scope>
    <source>
        <strain evidence="8">Tag_6206</strain>
        <tissue evidence="8">Liver</tissue>
    </source>
</reference>
<keyword evidence="9" id="KW-1185">Reference proteome</keyword>
<proteinExistence type="predicted"/>
<keyword evidence="2" id="KW-1015">Disulfide bond</keyword>
<evidence type="ECO:0000259" key="6">
    <source>
        <dbReference type="Pfam" id="PF00047"/>
    </source>
</evidence>
<dbReference type="AlphaFoldDB" id="A0A9D3M2E3"/>
<accession>A0A9D3M2E3</accession>
<keyword evidence="3" id="KW-0325">Glycoprotein</keyword>
<feature type="region of interest" description="Disordered" evidence="5">
    <location>
        <begin position="402"/>
        <end position="423"/>
    </location>
</feature>
<keyword evidence="4" id="KW-0393">Immunoglobulin domain</keyword>
<evidence type="ECO:0000259" key="7">
    <source>
        <dbReference type="Pfam" id="PF02225"/>
    </source>
</evidence>
<evidence type="ECO:0000256" key="2">
    <source>
        <dbReference type="ARBA" id="ARBA00023157"/>
    </source>
</evidence>
<name>A0A9D3M2E3_ANGAN</name>
<evidence type="ECO:0000256" key="1">
    <source>
        <dbReference type="ARBA" id="ARBA00022729"/>
    </source>
</evidence>
<dbReference type="InterPro" id="IPR046450">
    <property type="entry name" value="PA_dom_sf"/>
</dbReference>
<gene>
    <name evidence="8" type="ORF">ANANG_G00198450</name>
</gene>
<protein>
    <submittedName>
        <fullName evidence="8">Uncharacterized protein</fullName>
    </submittedName>
</protein>
<dbReference type="SUPFAM" id="SSF52025">
    <property type="entry name" value="PA domain"/>
    <property type="match status" value="1"/>
</dbReference>
<comment type="caution">
    <text evidence="8">The sequence shown here is derived from an EMBL/GenBank/DDBJ whole genome shotgun (WGS) entry which is preliminary data.</text>
</comment>
<feature type="compositionally biased region" description="Acidic residues" evidence="5">
    <location>
        <begin position="198"/>
        <end position="220"/>
    </location>
</feature>
<evidence type="ECO:0000313" key="9">
    <source>
        <dbReference type="Proteomes" id="UP001044222"/>
    </source>
</evidence>
<organism evidence="8 9">
    <name type="scientific">Anguilla anguilla</name>
    <name type="common">European freshwater eel</name>
    <name type="synonym">Muraena anguilla</name>
    <dbReference type="NCBI Taxonomy" id="7936"/>
    <lineage>
        <taxon>Eukaryota</taxon>
        <taxon>Metazoa</taxon>
        <taxon>Chordata</taxon>
        <taxon>Craniata</taxon>
        <taxon>Vertebrata</taxon>
        <taxon>Euteleostomi</taxon>
        <taxon>Actinopterygii</taxon>
        <taxon>Neopterygii</taxon>
        <taxon>Teleostei</taxon>
        <taxon>Anguilliformes</taxon>
        <taxon>Anguillidae</taxon>
        <taxon>Anguilla</taxon>
    </lineage>
</organism>
<dbReference type="InterPro" id="IPR050676">
    <property type="entry name" value="IL-12"/>
</dbReference>
<dbReference type="Pfam" id="PF02225">
    <property type="entry name" value="PA"/>
    <property type="match status" value="1"/>
</dbReference>
<evidence type="ECO:0000256" key="4">
    <source>
        <dbReference type="ARBA" id="ARBA00023319"/>
    </source>
</evidence>
<dbReference type="PANTHER" id="PTHR48485">
    <property type="entry name" value="INTERLEUKIN-12 SUBUNIT BETA-RELATED"/>
    <property type="match status" value="1"/>
</dbReference>
<evidence type="ECO:0000313" key="8">
    <source>
        <dbReference type="EMBL" id="KAG5841336.1"/>
    </source>
</evidence>
<feature type="domain" description="Immunoglobulin-like beta-sandwich" evidence="6">
    <location>
        <begin position="121"/>
        <end position="179"/>
    </location>
</feature>
<dbReference type="InterPro" id="IPR013151">
    <property type="entry name" value="Immunoglobulin_dom"/>
</dbReference>
<dbReference type="InterPro" id="IPR036116">
    <property type="entry name" value="FN3_sf"/>
</dbReference>
<dbReference type="InterPro" id="IPR036179">
    <property type="entry name" value="Ig-like_dom_sf"/>
</dbReference>
<sequence length="571" mass="64686">METMQPETSRTCVELKSKPHRLICCRSDYLHSLPLRAIWCYYRRTGGMAGVSQNILTQWSPALVLESYRVLLVFVFTLKSAPSRDPRHQMYLSPWVSLIVAVCISMVCSLNEFPKKIQVSQKGASVNLTCHTDFQGQVTWKQKLQGKEKILKESRFVSITGLRLFRHKLDTPDAGEYTCWGEGRKLDHTYLLLEAEEEESYDTDVEDEEEEDEEDQEEERDSLSCSTRTYSCSFTCRLSASGFTAARLSFHRYGQQPTQWHYAPTAQNHFQFTLPLSYSPFAEESAALVVTAEAANSNQYLKKTIQFYLRDIVQPDPPQTVTCERAGNALRVTVQPPVSWAQPVSYFPLEHEIEFINKDNGKTERVTSGVITQKVSRLRARSRDPLTPSAWSEWSPWKNVTRRTNKRKDRAMSGETNPQPPDIGYIFSAAPARDFGSDFTSSYDEIFLVPAEPVDGCSELKNKDLIEGQVTLLERGGCSFVRKARVVEEAGGRAVLIADDASDNDSQYLDMITDGTADRPSIPALFLLGRDGMMIRRSLQRQSLPWAVISIPVNVSALASFPLRQPPWTLW</sequence>
<dbReference type="Gene3D" id="3.50.30.30">
    <property type="match status" value="1"/>
</dbReference>
<dbReference type="SUPFAM" id="SSF49265">
    <property type="entry name" value="Fibronectin type III"/>
    <property type="match status" value="1"/>
</dbReference>
<feature type="domain" description="PA" evidence="7">
    <location>
        <begin position="448"/>
        <end position="533"/>
    </location>
</feature>
<evidence type="ECO:0000256" key="5">
    <source>
        <dbReference type="SAM" id="MobiDB-lite"/>
    </source>
</evidence>
<dbReference type="InterPro" id="IPR003137">
    <property type="entry name" value="PA_domain"/>
</dbReference>
<dbReference type="SUPFAM" id="SSF48726">
    <property type="entry name" value="Immunoglobulin"/>
    <property type="match status" value="1"/>
</dbReference>
<dbReference type="PANTHER" id="PTHR48485:SF3">
    <property type="entry name" value="INTERLEUKIN-12 SUBUNIT BETA"/>
    <property type="match status" value="1"/>
</dbReference>
<dbReference type="Pfam" id="PF00047">
    <property type="entry name" value="ig"/>
    <property type="match status" value="1"/>
</dbReference>
<dbReference type="EMBL" id="JAFIRN010000010">
    <property type="protein sequence ID" value="KAG5841336.1"/>
    <property type="molecule type" value="Genomic_DNA"/>
</dbReference>
<dbReference type="Gene3D" id="2.60.40.10">
    <property type="entry name" value="Immunoglobulins"/>
    <property type="match status" value="3"/>
</dbReference>
<feature type="region of interest" description="Disordered" evidence="5">
    <location>
        <begin position="198"/>
        <end position="222"/>
    </location>
</feature>
<dbReference type="Proteomes" id="UP001044222">
    <property type="component" value="Chromosome 10"/>
</dbReference>
<keyword evidence="1" id="KW-0732">Signal</keyword>
<evidence type="ECO:0000256" key="3">
    <source>
        <dbReference type="ARBA" id="ARBA00023180"/>
    </source>
</evidence>
<dbReference type="InterPro" id="IPR013783">
    <property type="entry name" value="Ig-like_fold"/>
</dbReference>